<proteinExistence type="predicted"/>
<dbReference type="RefSeq" id="WP_179745728.1">
    <property type="nucleotide sequence ID" value="NZ_JACCAS010000002.1"/>
</dbReference>
<feature type="transmembrane region" description="Helical" evidence="1">
    <location>
        <begin position="35"/>
        <end position="56"/>
    </location>
</feature>
<keyword evidence="1" id="KW-0472">Membrane</keyword>
<evidence type="ECO:0000313" key="3">
    <source>
        <dbReference type="Proteomes" id="UP000540929"/>
    </source>
</evidence>
<evidence type="ECO:0000256" key="1">
    <source>
        <dbReference type="SAM" id="Phobius"/>
    </source>
</evidence>
<sequence length="69" mass="7647">MSWIGYIAVLPCLGIFVGIFFENRVRPFVFGMPFLFFWIVACVIGASLALFLINLLSPSEADAESGERS</sequence>
<organism evidence="2 3">
    <name type="scientific">Paraburkholderia bryophila</name>
    <dbReference type="NCBI Taxonomy" id="420952"/>
    <lineage>
        <taxon>Bacteria</taxon>
        <taxon>Pseudomonadati</taxon>
        <taxon>Pseudomonadota</taxon>
        <taxon>Betaproteobacteria</taxon>
        <taxon>Burkholderiales</taxon>
        <taxon>Burkholderiaceae</taxon>
        <taxon>Paraburkholderia</taxon>
    </lineage>
</organism>
<evidence type="ECO:0000313" key="2">
    <source>
        <dbReference type="EMBL" id="NYH25971.1"/>
    </source>
</evidence>
<dbReference type="Pfam" id="PF11755">
    <property type="entry name" value="DUF3311"/>
    <property type="match status" value="1"/>
</dbReference>
<protein>
    <submittedName>
        <fullName evidence="2">ABC-type transport system involved in multi-copper enzyme maturation permease subunit</fullName>
    </submittedName>
</protein>
<dbReference type="EMBL" id="JACCAS010000002">
    <property type="protein sequence ID" value="NYH25971.1"/>
    <property type="molecule type" value="Genomic_DNA"/>
</dbReference>
<dbReference type="Proteomes" id="UP000540929">
    <property type="component" value="Unassembled WGS sequence"/>
</dbReference>
<feature type="transmembrane region" description="Helical" evidence="1">
    <location>
        <begin position="6"/>
        <end position="23"/>
    </location>
</feature>
<reference evidence="2 3" key="1">
    <citation type="submission" date="2020-07" db="EMBL/GenBank/DDBJ databases">
        <title>Exploring microbial biodiversity for novel pathways involved in the catabolism of aromatic compounds derived from lignin.</title>
        <authorList>
            <person name="Elkins J."/>
        </authorList>
    </citation>
    <scope>NUCLEOTIDE SEQUENCE [LARGE SCALE GENOMIC DNA]</scope>
    <source>
        <strain evidence="2 3">H2C3C</strain>
    </source>
</reference>
<gene>
    <name evidence="2" type="ORF">GGD40_005542</name>
</gene>
<dbReference type="AlphaFoldDB" id="A0A7Z0B8U6"/>
<name>A0A7Z0B8U6_9BURK</name>
<accession>A0A7Z0B8U6</accession>
<dbReference type="InterPro" id="IPR021741">
    <property type="entry name" value="DUF3311"/>
</dbReference>
<keyword evidence="3" id="KW-1185">Reference proteome</keyword>
<comment type="caution">
    <text evidence="2">The sequence shown here is derived from an EMBL/GenBank/DDBJ whole genome shotgun (WGS) entry which is preliminary data.</text>
</comment>
<keyword evidence="1" id="KW-1133">Transmembrane helix</keyword>
<keyword evidence="1" id="KW-0812">Transmembrane</keyword>